<evidence type="ECO:0000256" key="5">
    <source>
        <dbReference type="ARBA" id="ARBA00023052"/>
    </source>
</evidence>
<dbReference type="Pfam" id="PF16078">
    <property type="entry name" value="2-oxogl_dehyd_N"/>
    <property type="match status" value="1"/>
</dbReference>
<comment type="function">
    <text evidence="6">The 2-oxoglutarate dehydrogenase complex catalyzes the overall conversion of 2-oxoglutarate to succinyl-CoA and CO(2). It contains multiple copies of three enzymatic components: 2-oxoglutarate dehydrogenase (E1), dihydrolipoamide succinyltransferase (E2) and lipoamide dehydrogenase (E3).</text>
</comment>
<dbReference type="VEuPathDB" id="FungiDB:FUN_022992"/>
<comment type="caution">
    <text evidence="11">The sequence shown here is derived from an EMBL/GenBank/DDBJ whole genome shotgun (WGS) entry which is preliminary data.</text>
</comment>
<dbReference type="InterPro" id="IPR005475">
    <property type="entry name" value="Transketolase-like_Pyr-bd"/>
</dbReference>
<dbReference type="GO" id="GO:0006099">
    <property type="term" value="P:tricarboxylic acid cycle"/>
    <property type="evidence" value="ECO:0007669"/>
    <property type="project" value="TreeGrafter"/>
</dbReference>
<dbReference type="InterPro" id="IPR029061">
    <property type="entry name" value="THDP-binding"/>
</dbReference>
<dbReference type="PANTHER" id="PTHR23152:SF4">
    <property type="entry name" value="2-OXOADIPATE DEHYDROGENASE COMPLEX COMPONENT E1"/>
    <property type="match status" value="1"/>
</dbReference>
<organism evidence="11 12">
    <name type="scientific">Rhizophagus irregularis</name>
    <dbReference type="NCBI Taxonomy" id="588596"/>
    <lineage>
        <taxon>Eukaryota</taxon>
        <taxon>Fungi</taxon>
        <taxon>Fungi incertae sedis</taxon>
        <taxon>Mucoromycota</taxon>
        <taxon>Glomeromycotina</taxon>
        <taxon>Glomeromycetes</taxon>
        <taxon>Glomerales</taxon>
        <taxon>Glomeraceae</taxon>
        <taxon>Rhizophagus</taxon>
    </lineage>
</organism>
<evidence type="ECO:0000256" key="3">
    <source>
        <dbReference type="ARBA" id="ARBA00012280"/>
    </source>
</evidence>
<dbReference type="VEuPathDB" id="FungiDB:RhiirFUN_001054"/>
<dbReference type="InterPro" id="IPR042179">
    <property type="entry name" value="KGD_C_sf"/>
</dbReference>
<reference evidence="11 12" key="1">
    <citation type="submission" date="2016-04" db="EMBL/GenBank/DDBJ databases">
        <title>Genome analyses suggest a sexual origin of heterokaryosis in a supposedly ancient asexual fungus.</title>
        <authorList>
            <person name="Ropars J."/>
            <person name="Sedzielewska K."/>
            <person name="Noel J."/>
            <person name="Charron P."/>
            <person name="Farinelli L."/>
            <person name="Marton T."/>
            <person name="Kruger M."/>
            <person name="Pelin A."/>
            <person name="Brachmann A."/>
            <person name="Corradi N."/>
        </authorList>
    </citation>
    <scope>NUCLEOTIDE SEQUENCE [LARGE SCALE GENOMIC DNA]</scope>
    <source>
        <strain evidence="11 12">C2</strain>
    </source>
</reference>
<dbReference type="Pfam" id="PF16870">
    <property type="entry name" value="OxoGdeHyase_C"/>
    <property type="match status" value="1"/>
</dbReference>
<evidence type="ECO:0000256" key="9">
    <source>
        <dbReference type="SAM" id="MobiDB-lite"/>
    </source>
</evidence>
<reference evidence="11 12" key="2">
    <citation type="submission" date="2017-10" db="EMBL/GenBank/DDBJ databases">
        <title>Extensive intraspecific genome diversity in a model arbuscular mycorrhizal fungus.</title>
        <authorList>
            <person name="Chen E.C.H."/>
            <person name="Morin E."/>
            <person name="Baudet D."/>
            <person name="Noel J."/>
            <person name="Ndikumana S."/>
            <person name="Charron P."/>
            <person name="St-Onge C."/>
            <person name="Giorgi J."/>
            <person name="Grigoriev I.V."/>
            <person name="Roux C."/>
            <person name="Martin F.M."/>
            <person name="Corradi N."/>
        </authorList>
    </citation>
    <scope>NUCLEOTIDE SEQUENCE [LARGE SCALE GENOMIC DNA]</scope>
    <source>
        <strain evidence="11 12">C2</strain>
    </source>
</reference>
<comment type="cofactor">
    <cofactor evidence="1">
        <name>thiamine diphosphate</name>
        <dbReference type="ChEBI" id="CHEBI:58937"/>
    </cofactor>
</comment>
<evidence type="ECO:0000313" key="11">
    <source>
        <dbReference type="EMBL" id="PKK74399.1"/>
    </source>
</evidence>
<proteinExistence type="inferred from homology"/>
<keyword evidence="4" id="KW-0560">Oxidoreductase</keyword>
<dbReference type="Pfam" id="PF00676">
    <property type="entry name" value="E1_dh"/>
    <property type="match status" value="1"/>
</dbReference>
<dbReference type="InterPro" id="IPR011603">
    <property type="entry name" value="2oxoglutarate_DH_E1"/>
</dbReference>
<dbReference type="EMBL" id="LLXL01000306">
    <property type="protein sequence ID" value="PKK74399.1"/>
    <property type="molecule type" value="Genomic_DNA"/>
</dbReference>
<evidence type="ECO:0000256" key="1">
    <source>
        <dbReference type="ARBA" id="ARBA00001964"/>
    </source>
</evidence>
<dbReference type="FunFam" id="3.40.50.11610:FF:000009">
    <property type="entry name" value="2-oxoglutarate dehydrogenase E1 component"/>
    <property type="match status" value="1"/>
</dbReference>
<name>A0A2N1NKL9_9GLOM</name>
<dbReference type="Pfam" id="PF02779">
    <property type="entry name" value="Transket_pyr"/>
    <property type="match status" value="1"/>
</dbReference>
<dbReference type="Gene3D" id="1.10.287.1150">
    <property type="entry name" value="TPP helical domain"/>
    <property type="match status" value="1"/>
</dbReference>
<evidence type="ECO:0000256" key="4">
    <source>
        <dbReference type="ARBA" id="ARBA00023002"/>
    </source>
</evidence>
<dbReference type="InterPro" id="IPR032106">
    <property type="entry name" value="2-oxogl_dehyd_N"/>
</dbReference>
<dbReference type="GO" id="GO:0005739">
    <property type="term" value="C:mitochondrion"/>
    <property type="evidence" value="ECO:0007669"/>
    <property type="project" value="TreeGrafter"/>
</dbReference>
<dbReference type="VEuPathDB" id="FungiDB:RhiirA1_464741"/>
<dbReference type="InterPro" id="IPR031717">
    <property type="entry name" value="ODO-1/KGD_C"/>
</dbReference>
<dbReference type="SUPFAM" id="SSF52518">
    <property type="entry name" value="Thiamin diphosphate-binding fold (THDP-binding)"/>
    <property type="match status" value="3"/>
</dbReference>
<comment type="similarity">
    <text evidence="2">Belongs to the alpha-ketoglutarate dehydrogenase family.</text>
</comment>
<accession>A0A2N1NKL9</accession>
<dbReference type="InterPro" id="IPR001017">
    <property type="entry name" value="DH_E1"/>
</dbReference>
<dbReference type="Gene3D" id="3.40.50.11610">
    <property type="entry name" value="Multifunctional 2-oxoglutarate metabolism enzyme, C-terminal domain"/>
    <property type="match status" value="1"/>
</dbReference>
<dbReference type="EC" id="1.2.4.2" evidence="3"/>
<dbReference type="VEuPathDB" id="FungiDB:FUN_022991"/>
<dbReference type="PIRSF" id="PIRSF000157">
    <property type="entry name" value="Oxoglu_dh_E1"/>
    <property type="match status" value="1"/>
</dbReference>
<evidence type="ECO:0000259" key="10">
    <source>
        <dbReference type="SMART" id="SM00861"/>
    </source>
</evidence>
<dbReference type="SMART" id="SM00861">
    <property type="entry name" value="Transket_pyr"/>
    <property type="match status" value="1"/>
</dbReference>
<dbReference type="FunFam" id="3.40.50.12470:FF:000003">
    <property type="entry name" value="2-oxoglutarate dehydrogenase E1 component"/>
    <property type="match status" value="1"/>
</dbReference>
<dbReference type="Gene3D" id="3.40.50.970">
    <property type="match status" value="1"/>
</dbReference>
<dbReference type="PANTHER" id="PTHR23152">
    <property type="entry name" value="2-OXOGLUTARATE DEHYDROGENASE"/>
    <property type="match status" value="1"/>
</dbReference>
<dbReference type="AlphaFoldDB" id="A0A2N1NKL9"/>
<keyword evidence="5" id="KW-0786">Thiamine pyrophosphate</keyword>
<gene>
    <name evidence="11" type="ORF">RhiirC2_774830</name>
</gene>
<evidence type="ECO:0000256" key="7">
    <source>
        <dbReference type="ARBA" id="ARBA00040267"/>
    </source>
</evidence>
<dbReference type="Gene3D" id="3.40.50.12470">
    <property type="match status" value="1"/>
</dbReference>
<protein>
    <recommendedName>
        <fullName evidence="7">2-oxoglutarate dehydrogenase, mitochondrial</fullName>
        <ecNumber evidence="3">1.2.4.2</ecNumber>
    </recommendedName>
    <alternativeName>
        <fullName evidence="8">2-oxoglutarate dehydrogenase complex component E1</fullName>
    </alternativeName>
</protein>
<evidence type="ECO:0000256" key="8">
    <source>
        <dbReference type="ARBA" id="ARBA00042984"/>
    </source>
</evidence>
<feature type="domain" description="Transketolase-like pyrimidine-binding" evidence="10">
    <location>
        <begin position="429"/>
        <end position="639"/>
    </location>
</feature>
<dbReference type="GO" id="GO:0004591">
    <property type="term" value="F:oxoglutarate dehydrogenase (succinyl-transferring) activity"/>
    <property type="evidence" value="ECO:0007669"/>
    <property type="project" value="UniProtKB-EC"/>
</dbReference>
<evidence type="ECO:0000313" key="12">
    <source>
        <dbReference type="Proteomes" id="UP000233469"/>
    </source>
</evidence>
<feature type="region of interest" description="Disordered" evidence="9">
    <location>
        <begin position="753"/>
        <end position="783"/>
    </location>
</feature>
<sequence length="811" mass="92230">MYLTIWSRTLRHISYLNSNAVLYRDTFSIKSRYLIIHSLGAIRNKATAVNSSQPQDSVSQNGFSQRNATNYIEGIYEAWLRDPSSVHLSWQIYFKNMESNMKTYRPSPTIVPLTGLTTSLSPSTSQYDDHMKVQLLVRAYQVRGHHIAKLDPDLSDTIPKELDPRYYGFTEKDLDEKFSLGPGILPAFAETEKKKTLREIVDTCKTIYCSTIGIEYTHISDRVHIQMRGDSVWKAVRDTRNESFGMIKIDRSVDLGIESLVLGMAHCSDVAKVVNAPIFHVNGDDVEAVNFVCQLAAEWRQTFKKDVVVDIVCYRKYGHNELLKDGTFTKEDIEKHKKRVWNILEENYQKSKDYVPTSREWLSSSWNGFKSPKELAEEITPAYPTGSSYELLQHVGEVISSYPKGFNVHSGLVRILKARAKAINEGQGIDWPTAEGLALGSLLLEGKHVRLSGQDVERGTFSQRHAVLHDQVNETQYVPLNDLRPYQAKFSVCNSSLSEFGVLGFEYGYSLVNPNSLVLWEAQFGDFINNAQCIIDQFIASGETKWLQRTGLVVLLPHGYDGQGPEHSSGRLERFLQLCNDHPYVYPPPEKMARQHQDCNVQIINVTTPANYFHVLRRQIPRDFRKPLIAFTSKSLLRHPMARSSLAEMTGDTTFMRYIPDPHPETLASPEKITRHILCSGQVYYALLRAREQNKMDHVAISRLEQICPFPYDLLSQHIDKYPNAELIWAQEEPLNGGAWTYVAPRIRTLMNHSKRHEGKTAKPATRLPSASPATGNKKQHIQEEHDLLSQALIGQIIEPKKVVSGVPVWE</sequence>
<dbReference type="GO" id="GO:0045252">
    <property type="term" value="C:oxoglutarate dehydrogenase complex"/>
    <property type="evidence" value="ECO:0007669"/>
    <property type="project" value="TreeGrafter"/>
</dbReference>
<dbReference type="Proteomes" id="UP000233469">
    <property type="component" value="Unassembled WGS sequence"/>
</dbReference>
<evidence type="ECO:0000256" key="2">
    <source>
        <dbReference type="ARBA" id="ARBA00006936"/>
    </source>
</evidence>
<evidence type="ECO:0000256" key="6">
    <source>
        <dbReference type="ARBA" id="ARBA00037426"/>
    </source>
</evidence>
<dbReference type="GO" id="GO:0030976">
    <property type="term" value="F:thiamine pyrophosphate binding"/>
    <property type="evidence" value="ECO:0007669"/>
    <property type="project" value="InterPro"/>
</dbReference>